<organism evidence="2 3">
    <name type="scientific">Ciona savignyi</name>
    <name type="common">Pacific transparent sea squirt</name>
    <dbReference type="NCBI Taxonomy" id="51511"/>
    <lineage>
        <taxon>Eukaryota</taxon>
        <taxon>Metazoa</taxon>
        <taxon>Chordata</taxon>
        <taxon>Tunicata</taxon>
        <taxon>Ascidiacea</taxon>
        <taxon>Phlebobranchia</taxon>
        <taxon>Cionidae</taxon>
        <taxon>Ciona</taxon>
    </lineage>
</organism>
<dbReference type="GeneTree" id="ENSGT00660000097457"/>
<accession>H2Y531</accession>
<sequence>MEAEVTTSEKNPKESQDDTATEKEQPTDQVTESLLAIKTKEIDKFLTEASKIHTNNMNEAWGTMFRESQSYEKSAIDKVNKLIQSLAAQEKALTTRKDAMMGKFETVSTKIQSPTSNKTV</sequence>
<protein>
    <submittedName>
        <fullName evidence="2">Uncharacterized protein</fullName>
    </submittedName>
</protein>
<dbReference type="Ensembl" id="ENSCSAVT00000000434.1">
    <property type="protein sequence ID" value="ENSCSAVP00000000429.1"/>
    <property type="gene ID" value="ENSCSAVG00000000246.1"/>
</dbReference>
<evidence type="ECO:0000313" key="2">
    <source>
        <dbReference type="Ensembl" id="ENSCSAVP00000000429.1"/>
    </source>
</evidence>
<evidence type="ECO:0000256" key="1">
    <source>
        <dbReference type="SAM" id="MobiDB-lite"/>
    </source>
</evidence>
<evidence type="ECO:0000313" key="3">
    <source>
        <dbReference type="Proteomes" id="UP000007875"/>
    </source>
</evidence>
<proteinExistence type="predicted"/>
<dbReference type="OMA" id="KYTIETW"/>
<name>H2Y531_CIOSA</name>
<feature type="region of interest" description="Disordered" evidence="1">
    <location>
        <begin position="1"/>
        <end position="31"/>
    </location>
</feature>
<feature type="compositionally biased region" description="Basic and acidic residues" evidence="1">
    <location>
        <begin position="10"/>
        <end position="26"/>
    </location>
</feature>
<reference evidence="3" key="1">
    <citation type="submission" date="2003-08" db="EMBL/GenBank/DDBJ databases">
        <authorList>
            <person name="Birren B."/>
            <person name="Nusbaum C."/>
            <person name="Abebe A."/>
            <person name="Abouelleil A."/>
            <person name="Adekoya E."/>
            <person name="Ait-zahra M."/>
            <person name="Allen N."/>
            <person name="Allen T."/>
            <person name="An P."/>
            <person name="Anderson M."/>
            <person name="Anderson S."/>
            <person name="Arachchi H."/>
            <person name="Armbruster J."/>
            <person name="Bachantsang P."/>
            <person name="Baldwin J."/>
            <person name="Barry A."/>
            <person name="Bayul T."/>
            <person name="Blitshsteyn B."/>
            <person name="Bloom T."/>
            <person name="Blye J."/>
            <person name="Boguslavskiy L."/>
            <person name="Borowsky M."/>
            <person name="Boukhgalter B."/>
            <person name="Brunache A."/>
            <person name="Butler J."/>
            <person name="Calixte N."/>
            <person name="Calvo S."/>
            <person name="Camarata J."/>
            <person name="Campo K."/>
            <person name="Chang J."/>
            <person name="Cheshatsang Y."/>
            <person name="Citroen M."/>
            <person name="Collymore A."/>
            <person name="Considine T."/>
            <person name="Cook A."/>
            <person name="Cooke P."/>
            <person name="Corum B."/>
            <person name="Cuomo C."/>
            <person name="David R."/>
            <person name="Dawoe T."/>
            <person name="Degray S."/>
            <person name="Dodge S."/>
            <person name="Dooley K."/>
            <person name="Dorje P."/>
            <person name="Dorjee K."/>
            <person name="Dorris L."/>
            <person name="Duffey N."/>
            <person name="Dupes A."/>
            <person name="Elkins T."/>
            <person name="Engels R."/>
            <person name="Erickson J."/>
            <person name="Farina A."/>
            <person name="Faro S."/>
            <person name="Ferreira P."/>
            <person name="Fischer H."/>
            <person name="Fitzgerald M."/>
            <person name="Foley K."/>
            <person name="Gage D."/>
            <person name="Galagan J."/>
            <person name="Gearin G."/>
            <person name="Gnerre S."/>
            <person name="Gnirke A."/>
            <person name="Goyette A."/>
            <person name="Graham J."/>
            <person name="Grandbois E."/>
            <person name="Gyaltsen K."/>
            <person name="Hafez N."/>
            <person name="Hagopian D."/>
            <person name="Hagos B."/>
            <person name="Hall J."/>
            <person name="Hatcher B."/>
            <person name="Heller A."/>
            <person name="Higgins H."/>
            <person name="Honan T."/>
            <person name="Horn A."/>
            <person name="Houde N."/>
            <person name="Hughes L."/>
            <person name="Hulme W."/>
            <person name="Husby E."/>
            <person name="Iliev I."/>
            <person name="Jaffe D."/>
            <person name="Jones C."/>
            <person name="Kamal M."/>
            <person name="Kamat A."/>
            <person name="Kamvysselis M."/>
            <person name="Karlsson E."/>
            <person name="Kells C."/>
            <person name="Kieu A."/>
            <person name="Kisner P."/>
            <person name="Kodira C."/>
            <person name="Kulbokas E."/>
            <person name="Labutti K."/>
            <person name="Lama D."/>
            <person name="Landers T."/>
            <person name="Leger J."/>
            <person name="Levine S."/>
            <person name="Lewis D."/>
            <person name="Lewis T."/>
            <person name="Lindblad-toh K."/>
            <person name="Liu X."/>
            <person name="Lokyitsang T."/>
            <person name="Lokyitsang Y."/>
            <person name="Lucien O."/>
            <person name="Lui A."/>
            <person name="Ma L.J."/>
            <person name="Mabbitt R."/>
            <person name="Macdonald J."/>
            <person name="Maclean C."/>
            <person name="Major J."/>
            <person name="Manning J."/>
            <person name="Marabella R."/>
            <person name="Maru K."/>
            <person name="Matthews C."/>
            <person name="Mauceli E."/>
            <person name="Mccarthy M."/>
            <person name="Mcdonough S."/>
            <person name="Mcghee T."/>
            <person name="Meldrim J."/>
            <person name="Meneus L."/>
            <person name="Mesirov J."/>
            <person name="Mihalev A."/>
            <person name="Mihova T."/>
            <person name="Mikkelsen T."/>
            <person name="Mlenga V."/>
            <person name="Moru K."/>
            <person name="Mozes J."/>
            <person name="Mulrain L."/>
            <person name="Munson G."/>
            <person name="Naylor J."/>
            <person name="Newes C."/>
            <person name="Nguyen C."/>
            <person name="Nguyen N."/>
            <person name="Nguyen T."/>
            <person name="Nicol R."/>
            <person name="Nielsen C."/>
            <person name="Nizzari M."/>
            <person name="Norbu C."/>
            <person name="Norbu N."/>
            <person name="O'donnell P."/>
            <person name="Okoawo O."/>
            <person name="O'leary S."/>
            <person name="Omotosho B."/>
            <person name="O'neill K."/>
            <person name="Osman S."/>
            <person name="Parker S."/>
            <person name="Perrin D."/>
            <person name="Phunkhang P."/>
            <person name="Piqani B."/>
            <person name="Purcell S."/>
            <person name="Rachupka T."/>
            <person name="Ramasamy U."/>
            <person name="Rameau R."/>
            <person name="Ray V."/>
            <person name="Raymond C."/>
            <person name="Retta R."/>
            <person name="Richardson S."/>
            <person name="Rise C."/>
            <person name="Rodriguez J."/>
            <person name="Rogers J."/>
            <person name="Rogov P."/>
            <person name="Rutman M."/>
            <person name="Schupbach R."/>
            <person name="Seaman C."/>
            <person name="Settipalli S."/>
            <person name="Sharpe T."/>
            <person name="Sheridan J."/>
            <person name="Sherpa N."/>
            <person name="Shi J."/>
            <person name="Smirnov S."/>
            <person name="Smith C."/>
            <person name="Sougnez C."/>
            <person name="Spencer B."/>
            <person name="Stalker J."/>
            <person name="Stange-thomann N."/>
            <person name="Stavropoulos S."/>
            <person name="Stetson K."/>
            <person name="Stone C."/>
            <person name="Stone S."/>
            <person name="Stubbs M."/>
            <person name="Talamas J."/>
            <person name="Tchuinga P."/>
            <person name="Tenzing P."/>
            <person name="Tesfaye S."/>
            <person name="Theodore J."/>
            <person name="Thoulutsang Y."/>
            <person name="Topham K."/>
            <person name="Towey S."/>
            <person name="Tsamla T."/>
            <person name="Tsomo N."/>
            <person name="Vallee D."/>
            <person name="Vassiliev H."/>
            <person name="Venkataraman V."/>
            <person name="Vinson J."/>
            <person name="Vo A."/>
            <person name="Wade C."/>
            <person name="Wang S."/>
            <person name="Wangchuk T."/>
            <person name="Wangdi T."/>
            <person name="Whittaker C."/>
            <person name="Wilkinson J."/>
            <person name="Wu Y."/>
            <person name="Wyman D."/>
            <person name="Yadav S."/>
            <person name="Yang S."/>
            <person name="Yang X."/>
            <person name="Yeager S."/>
            <person name="Yee E."/>
            <person name="Young G."/>
            <person name="Zainoun J."/>
            <person name="Zembeck L."/>
            <person name="Zimmer A."/>
            <person name="Zody M."/>
            <person name="Lander E."/>
        </authorList>
    </citation>
    <scope>NUCLEOTIDE SEQUENCE [LARGE SCALE GENOMIC DNA]</scope>
</reference>
<reference evidence="2" key="2">
    <citation type="submission" date="2025-08" db="UniProtKB">
        <authorList>
            <consortium name="Ensembl"/>
        </authorList>
    </citation>
    <scope>IDENTIFICATION</scope>
</reference>
<reference evidence="2" key="3">
    <citation type="submission" date="2025-09" db="UniProtKB">
        <authorList>
            <consortium name="Ensembl"/>
        </authorList>
    </citation>
    <scope>IDENTIFICATION</scope>
</reference>
<keyword evidence="3" id="KW-1185">Reference proteome</keyword>
<dbReference type="InParanoid" id="H2Y531"/>
<dbReference type="Proteomes" id="UP000007875">
    <property type="component" value="Unassembled WGS sequence"/>
</dbReference>
<dbReference type="AlphaFoldDB" id="H2Y531"/>
<dbReference type="HOGENOM" id="CLU_2048891_0_0_1"/>